<comment type="subcellular location">
    <subcellularLocation>
        <location evidence="2">Cytoplasm</location>
    </subcellularLocation>
</comment>
<dbReference type="FunFam" id="3.30.40.10:FF:000184">
    <property type="entry name" value="Baculoviral IAP repeat containing 2"/>
    <property type="match status" value="1"/>
</dbReference>
<dbReference type="PANTHER" id="PTHR10044">
    <property type="entry name" value="INHIBITOR OF APOPTOSIS"/>
    <property type="match status" value="1"/>
</dbReference>
<dbReference type="EMBL" id="LSYS01002950">
    <property type="protein sequence ID" value="OPJ84899.1"/>
    <property type="molecule type" value="Genomic_DNA"/>
</dbReference>
<dbReference type="PROSITE" id="PS50089">
    <property type="entry name" value="ZF_RING_2"/>
    <property type="match status" value="1"/>
</dbReference>
<dbReference type="InterPro" id="IPR001841">
    <property type="entry name" value="Znf_RING"/>
</dbReference>
<evidence type="ECO:0000256" key="7">
    <source>
        <dbReference type="ARBA" id="ARBA00022690"/>
    </source>
</evidence>
<keyword evidence="10" id="KW-0479">Metal-binding</keyword>
<dbReference type="GO" id="GO:0061630">
    <property type="term" value="F:ubiquitin protein ligase activity"/>
    <property type="evidence" value="ECO:0007669"/>
    <property type="project" value="UniProtKB-EC"/>
</dbReference>
<keyword evidence="6" id="KW-0808">Transferase</keyword>
<dbReference type="Gene3D" id="1.10.1170.10">
    <property type="entry name" value="Inhibitor Of Apoptosis Protein (2mihbC-IAP-1), Chain A"/>
    <property type="match status" value="2"/>
</dbReference>
<dbReference type="AlphaFoldDB" id="A0A1V4KKB9"/>
<dbReference type="CDD" id="cd16713">
    <property type="entry name" value="RING-HC_BIRC2_3_7"/>
    <property type="match status" value="1"/>
</dbReference>
<dbReference type="GO" id="GO:0005737">
    <property type="term" value="C:cytoplasm"/>
    <property type="evidence" value="ECO:0007669"/>
    <property type="project" value="UniProtKB-SubCell"/>
</dbReference>
<dbReference type="OrthoDB" id="774873at2759"/>
<organism evidence="17 18">
    <name type="scientific">Patagioenas fasciata monilis</name>
    <dbReference type="NCBI Taxonomy" id="372326"/>
    <lineage>
        <taxon>Eukaryota</taxon>
        <taxon>Metazoa</taxon>
        <taxon>Chordata</taxon>
        <taxon>Craniata</taxon>
        <taxon>Vertebrata</taxon>
        <taxon>Euteleostomi</taxon>
        <taxon>Archelosauria</taxon>
        <taxon>Archosauria</taxon>
        <taxon>Dinosauria</taxon>
        <taxon>Saurischia</taxon>
        <taxon>Theropoda</taxon>
        <taxon>Coelurosauria</taxon>
        <taxon>Aves</taxon>
        <taxon>Neognathae</taxon>
        <taxon>Neoaves</taxon>
        <taxon>Columbimorphae</taxon>
        <taxon>Columbiformes</taxon>
        <taxon>Columbidae</taxon>
        <taxon>Patagioenas</taxon>
    </lineage>
</organism>
<accession>A0A1V4KKB9</accession>
<reference evidence="17 18" key="1">
    <citation type="submission" date="2016-02" db="EMBL/GenBank/DDBJ databases">
        <title>Band-tailed pigeon sequencing and assembly.</title>
        <authorList>
            <person name="Soares A.E."/>
            <person name="Novak B.J."/>
            <person name="Rice E.S."/>
            <person name="O'Connell B."/>
            <person name="Chang D."/>
            <person name="Weber S."/>
            <person name="Shapiro B."/>
        </authorList>
    </citation>
    <scope>NUCLEOTIDE SEQUENCE [LARGE SCALE GENOMIC DNA]</scope>
    <source>
        <strain evidence="17">BTP2013</strain>
        <tissue evidence="17">Blood</tissue>
    </source>
</reference>
<sequence>MGDMIPAEELEPGAASSQLFDPSMRSEARRLRTFWQWPHTAPVSARDLAKAGFFFVGPRDQVQCFCCGGVLMDWGPGDCPVAEHLKFFSSCKFIRGEDTGNQEMFPLQEIFDTVDGQFLSLLQGIDSEEAAPQNPEMVTEEMRLSTFRNWPQYSDMHPEQLARAGFFYTGQGDVVKCFYCDGAVRNWSFRDDPWREHAKWYPECEFLLRSKGREFVSSVQEAFSSTLLSPRDSWDQTEQDSSALQDESWMSTEEQLRLQEERMCKVCMDRDVSVVFVPCGHLVTCGECASNLRLCPICRAVIRESVRTFMS</sequence>
<evidence type="ECO:0000256" key="4">
    <source>
        <dbReference type="ARBA" id="ARBA00012483"/>
    </source>
</evidence>
<dbReference type="GO" id="GO:0043027">
    <property type="term" value="F:cysteine-type endopeptidase inhibitor activity involved in apoptotic process"/>
    <property type="evidence" value="ECO:0007669"/>
    <property type="project" value="TreeGrafter"/>
</dbReference>
<dbReference type="Pfam" id="PF13920">
    <property type="entry name" value="zf-C3HC4_3"/>
    <property type="match status" value="1"/>
</dbReference>
<gene>
    <name evidence="17" type="primary">BIRC7</name>
    <name evidence="17" type="ORF">AV530_017967</name>
</gene>
<keyword evidence="18" id="KW-1185">Reference proteome</keyword>
<dbReference type="SUPFAM" id="SSF57924">
    <property type="entry name" value="Inhibitor of apoptosis (IAP) repeat"/>
    <property type="match status" value="2"/>
</dbReference>
<keyword evidence="14" id="KW-0832">Ubl conjugation</keyword>
<dbReference type="GO" id="GO:0004869">
    <property type="term" value="F:cysteine-type endopeptidase inhibitor activity"/>
    <property type="evidence" value="ECO:0007669"/>
    <property type="project" value="UniProtKB-KW"/>
</dbReference>
<keyword evidence="5" id="KW-0963">Cytoplasm</keyword>
<evidence type="ECO:0000256" key="2">
    <source>
        <dbReference type="ARBA" id="ARBA00004496"/>
    </source>
</evidence>
<dbReference type="GO" id="GO:0008270">
    <property type="term" value="F:zinc ion binding"/>
    <property type="evidence" value="ECO:0007669"/>
    <property type="project" value="UniProtKB-KW"/>
</dbReference>
<dbReference type="EC" id="2.3.2.27" evidence="4"/>
<evidence type="ECO:0000256" key="15">
    <source>
        <dbReference type="PROSITE-ProRule" id="PRU00175"/>
    </source>
</evidence>
<evidence type="ECO:0000256" key="1">
    <source>
        <dbReference type="ARBA" id="ARBA00000900"/>
    </source>
</evidence>
<keyword evidence="7" id="KW-0646">Protease inhibitor</keyword>
<keyword evidence="12" id="KW-0833">Ubl conjugation pathway</keyword>
<feature type="domain" description="RING-type" evidence="16">
    <location>
        <begin position="264"/>
        <end position="299"/>
    </location>
</feature>
<evidence type="ECO:0000256" key="14">
    <source>
        <dbReference type="ARBA" id="ARBA00022843"/>
    </source>
</evidence>
<comment type="similarity">
    <text evidence="3">Belongs to the IAP family.</text>
</comment>
<proteinExistence type="inferred from homology"/>
<dbReference type="InterPro" id="IPR050784">
    <property type="entry name" value="IAP"/>
</dbReference>
<dbReference type="Proteomes" id="UP000190648">
    <property type="component" value="Unassembled WGS sequence"/>
</dbReference>
<dbReference type="FunFam" id="1.10.1170.10:FF:000002">
    <property type="entry name" value="Baculoviral IAP repeat containing 7"/>
    <property type="match status" value="1"/>
</dbReference>
<dbReference type="GO" id="GO:0005634">
    <property type="term" value="C:nucleus"/>
    <property type="evidence" value="ECO:0007669"/>
    <property type="project" value="TreeGrafter"/>
</dbReference>
<evidence type="ECO:0000256" key="9">
    <source>
        <dbReference type="ARBA" id="ARBA00022704"/>
    </source>
</evidence>
<dbReference type="GO" id="GO:0031398">
    <property type="term" value="P:positive regulation of protein ubiquitination"/>
    <property type="evidence" value="ECO:0007669"/>
    <property type="project" value="TreeGrafter"/>
</dbReference>
<dbReference type="Pfam" id="PF00653">
    <property type="entry name" value="BIR"/>
    <property type="match status" value="2"/>
</dbReference>
<evidence type="ECO:0000313" key="18">
    <source>
        <dbReference type="Proteomes" id="UP000190648"/>
    </source>
</evidence>
<dbReference type="GO" id="GO:0043066">
    <property type="term" value="P:negative regulation of apoptotic process"/>
    <property type="evidence" value="ECO:0007669"/>
    <property type="project" value="TreeGrafter"/>
</dbReference>
<dbReference type="PROSITE" id="PS01282">
    <property type="entry name" value="BIR_REPEAT_1"/>
    <property type="match status" value="2"/>
</dbReference>
<evidence type="ECO:0000256" key="10">
    <source>
        <dbReference type="ARBA" id="ARBA00022723"/>
    </source>
</evidence>
<dbReference type="STRING" id="372326.A0A1V4KKB9"/>
<protein>
    <recommendedName>
        <fullName evidence="4">RING-type E3 ubiquitin transferase</fullName>
        <ecNumber evidence="4">2.3.2.27</ecNumber>
    </recommendedName>
</protein>
<evidence type="ECO:0000256" key="6">
    <source>
        <dbReference type="ARBA" id="ARBA00022679"/>
    </source>
</evidence>
<evidence type="ECO:0000313" key="17">
    <source>
        <dbReference type="EMBL" id="OPJ84899.1"/>
    </source>
</evidence>
<dbReference type="InterPro" id="IPR001370">
    <property type="entry name" value="BIR_rpt"/>
</dbReference>
<comment type="caution">
    <text evidence="17">The sequence shown here is derived from an EMBL/GenBank/DDBJ whole genome shotgun (WGS) entry which is preliminary data.</text>
</comment>
<dbReference type="FunFam" id="1.10.1170.10:FF:000003">
    <property type="entry name" value="E3 ubiquitin-protein ligase XIAP"/>
    <property type="match status" value="1"/>
</dbReference>
<keyword evidence="13" id="KW-0862">Zinc</keyword>
<evidence type="ECO:0000256" key="3">
    <source>
        <dbReference type="ARBA" id="ARBA00006672"/>
    </source>
</evidence>
<dbReference type="InterPro" id="IPR013083">
    <property type="entry name" value="Znf_RING/FYVE/PHD"/>
</dbReference>
<keyword evidence="9" id="KW-0789">Thiol protease inhibitor</keyword>
<dbReference type="Gene3D" id="3.30.40.10">
    <property type="entry name" value="Zinc/RING finger domain, C3HC4 (zinc finger)"/>
    <property type="match status" value="1"/>
</dbReference>
<evidence type="ECO:0000256" key="13">
    <source>
        <dbReference type="ARBA" id="ARBA00022833"/>
    </source>
</evidence>
<dbReference type="PROSITE" id="PS50143">
    <property type="entry name" value="BIR_REPEAT_2"/>
    <property type="match status" value="2"/>
</dbReference>
<keyword evidence="11 15" id="KW-0863">Zinc-finger</keyword>
<dbReference type="SMART" id="SM00184">
    <property type="entry name" value="RING"/>
    <property type="match status" value="1"/>
</dbReference>
<dbReference type="GO" id="GO:0006915">
    <property type="term" value="P:apoptotic process"/>
    <property type="evidence" value="ECO:0007669"/>
    <property type="project" value="UniProtKB-KW"/>
</dbReference>
<dbReference type="SMART" id="SM00238">
    <property type="entry name" value="BIR"/>
    <property type="match status" value="2"/>
</dbReference>
<dbReference type="PANTHER" id="PTHR10044:SF163">
    <property type="entry name" value="BACULOVIRAL IAP REPEAT-CONTAINING PROTEIN 7"/>
    <property type="match status" value="1"/>
</dbReference>
<evidence type="ECO:0000256" key="5">
    <source>
        <dbReference type="ARBA" id="ARBA00022490"/>
    </source>
</evidence>
<evidence type="ECO:0000256" key="12">
    <source>
        <dbReference type="ARBA" id="ARBA00022786"/>
    </source>
</evidence>
<keyword evidence="8" id="KW-0053">Apoptosis</keyword>
<name>A0A1V4KKB9_PATFA</name>
<evidence type="ECO:0000259" key="16">
    <source>
        <dbReference type="PROSITE" id="PS50089"/>
    </source>
</evidence>
<evidence type="ECO:0000256" key="8">
    <source>
        <dbReference type="ARBA" id="ARBA00022703"/>
    </source>
</evidence>
<comment type="catalytic activity">
    <reaction evidence="1">
        <text>S-ubiquitinyl-[E2 ubiquitin-conjugating enzyme]-L-cysteine + [acceptor protein]-L-lysine = [E2 ubiquitin-conjugating enzyme]-L-cysteine + N(6)-ubiquitinyl-[acceptor protein]-L-lysine.</text>
        <dbReference type="EC" id="2.3.2.27"/>
    </reaction>
</comment>
<dbReference type="CDD" id="cd00022">
    <property type="entry name" value="BIR"/>
    <property type="match status" value="2"/>
</dbReference>
<dbReference type="GO" id="GO:0051726">
    <property type="term" value="P:regulation of cell cycle"/>
    <property type="evidence" value="ECO:0007669"/>
    <property type="project" value="TreeGrafter"/>
</dbReference>
<evidence type="ECO:0000256" key="11">
    <source>
        <dbReference type="ARBA" id="ARBA00022771"/>
    </source>
</evidence>